<evidence type="ECO:0000313" key="3">
    <source>
        <dbReference type="EMBL" id="RDH84455.1"/>
    </source>
</evidence>
<gene>
    <name evidence="3" type="ORF">DIZ80_02965</name>
</gene>
<comment type="caution">
    <text evidence="3">The sequence shown here is derived from an EMBL/GenBank/DDBJ whole genome shotgun (WGS) entry which is preliminary data.</text>
</comment>
<dbReference type="Pfam" id="PF00892">
    <property type="entry name" value="EamA"/>
    <property type="match status" value="2"/>
</dbReference>
<feature type="domain" description="EamA" evidence="2">
    <location>
        <begin position="7"/>
        <end position="137"/>
    </location>
</feature>
<dbReference type="SUPFAM" id="SSF103481">
    <property type="entry name" value="Multidrug resistance efflux transporter EmrE"/>
    <property type="match status" value="2"/>
</dbReference>
<feature type="domain" description="EamA" evidence="2">
    <location>
        <begin position="151"/>
        <end position="276"/>
    </location>
</feature>
<dbReference type="PANTHER" id="PTHR22911">
    <property type="entry name" value="ACYL-MALONYL CONDENSING ENZYME-RELATED"/>
    <property type="match status" value="1"/>
</dbReference>
<feature type="transmembrane region" description="Helical" evidence="1">
    <location>
        <begin position="36"/>
        <end position="54"/>
    </location>
</feature>
<feature type="transmembrane region" description="Helical" evidence="1">
    <location>
        <begin position="180"/>
        <end position="198"/>
    </location>
</feature>
<dbReference type="GO" id="GO:0016020">
    <property type="term" value="C:membrane"/>
    <property type="evidence" value="ECO:0007669"/>
    <property type="project" value="InterPro"/>
</dbReference>
<keyword evidence="4" id="KW-1185">Reference proteome</keyword>
<feature type="transmembrane region" description="Helical" evidence="1">
    <location>
        <begin position="240"/>
        <end position="260"/>
    </location>
</feature>
<feature type="transmembrane region" description="Helical" evidence="1">
    <location>
        <begin position="266"/>
        <end position="287"/>
    </location>
</feature>
<feature type="transmembrane region" description="Helical" evidence="1">
    <location>
        <begin position="149"/>
        <end position="168"/>
    </location>
</feature>
<feature type="transmembrane region" description="Helical" evidence="1">
    <location>
        <begin position="7"/>
        <end position="24"/>
    </location>
</feature>
<keyword evidence="1" id="KW-1133">Transmembrane helix</keyword>
<keyword evidence="1" id="KW-0472">Membrane</keyword>
<sequence length="291" mass="31886">MSDSKHGLSILYVAVFLLSLNGLFSKLIPLDAVSVTQLRSVIAAIVLFVFAYTRKRAYRLNGIREYAGVYLVGVILGLHWISFYYSMQVSTVAIGMLALFTYPVIMVFLEPMFNKKRVQVSDIIAALVVFAGVMIMVGDDINQFDSAAVQGVFWGVISAFLFSLRNLLQKYKHSTVSSDGLILHQVIAISIMLLMFVDVDATASLEINDWLLLILLGGISTATAHSLLSYSLKHLPAKSIAMISCLQPLSAAAFAWLIIGEIPTKGVVIGGLIIVSVAFYESVYHVGQRKK</sequence>
<dbReference type="EMBL" id="QFXC01000007">
    <property type="protein sequence ID" value="RDH84455.1"/>
    <property type="molecule type" value="Genomic_DNA"/>
</dbReference>
<dbReference type="AlphaFoldDB" id="A0A370DHP3"/>
<protein>
    <submittedName>
        <fullName evidence="3">EamA family transporter</fullName>
    </submittedName>
</protein>
<dbReference type="InterPro" id="IPR037185">
    <property type="entry name" value="EmrE-like"/>
</dbReference>
<dbReference type="Proteomes" id="UP000254266">
    <property type="component" value="Unassembled WGS sequence"/>
</dbReference>
<feature type="transmembrane region" description="Helical" evidence="1">
    <location>
        <begin position="120"/>
        <end position="137"/>
    </location>
</feature>
<evidence type="ECO:0000313" key="4">
    <source>
        <dbReference type="Proteomes" id="UP000254266"/>
    </source>
</evidence>
<name>A0A370DHP3_9GAMM</name>
<proteinExistence type="predicted"/>
<accession>A0A370DHP3</accession>
<feature type="transmembrane region" description="Helical" evidence="1">
    <location>
        <begin position="91"/>
        <end position="108"/>
    </location>
</feature>
<feature type="transmembrane region" description="Helical" evidence="1">
    <location>
        <begin position="210"/>
        <end position="228"/>
    </location>
</feature>
<dbReference type="PANTHER" id="PTHR22911:SF79">
    <property type="entry name" value="MOBA-LIKE NTP TRANSFERASE DOMAIN-CONTAINING PROTEIN"/>
    <property type="match status" value="1"/>
</dbReference>
<dbReference type="InterPro" id="IPR000620">
    <property type="entry name" value="EamA_dom"/>
</dbReference>
<keyword evidence="1" id="KW-0812">Transmembrane</keyword>
<evidence type="ECO:0000259" key="2">
    <source>
        <dbReference type="Pfam" id="PF00892"/>
    </source>
</evidence>
<feature type="transmembrane region" description="Helical" evidence="1">
    <location>
        <begin position="66"/>
        <end position="85"/>
    </location>
</feature>
<organism evidence="3 4">
    <name type="scientific">endosymbiont of Galathealinum brachiosum</name>
    <dbReference type="NCBI Taxonomy" id="2200906"/>
    <lineage>
        <taxon>Bacteria</taxon>
        <taxon>Pseudomonadati</taxon>
        <taxon>Pseudomonadota</taxon>
        <taxon>Gammaproteobacteria</taxon>
        <taxon>sulfur-oxidizing symbionts</taxon>
    </lineage>
</organism>
<reference evidence="3 4" key="1">
    <citation type="journal article" date="2018" name="ISME J.">
        <title>Endosymbiont genomes yield clues of tubeworm success.</title>
        <authorList>
            <person name="Li Y."/>
            <person name="Liles M.R."/>
            <person name="Halanych K.M."/>
        </authorList>
    </citation>
    <scope>NUCLEOTIDE SEQUENCE [LARGE SCALE GENOMIC DNA]</scope>
    <source>
        <strain evidence="3">A1464</strain>
    </source>
</reference>
<evidence type="ECO:0000256" key="1">
    <source>
        <dbReference type="SAM" id="Phobius"/>
    </source>
</evidence>